<dbReference type="Pfam" id="PF16242">
    <property type="entry name" value="Pyrid_ox_like"/>
    <property type="match status" value="1"/>
</dbReference>
<organism evidence="2 3">
    <name type="scientific">Massilia agilis</name>
    <dbReference type="NCBI Taxonomy" id="1811226"/>
    <lineage>
        <taxon>Bacteria</taxon>
        <taxon>Pseudomonadati</taxon>
        <taxon>Pseudomonadota</taxon>
        <taxon>Betaproteobacteria</taxon>
        <taxon>Burkholderiales</taxon>
        <taxon>Oxalobacteraceae</taxon>
        <taxon>Telluria group</taxon>
        <taxon>Massilia</taxon>
    </lineage>
</organism>
<dbReference type="PANTHER" id="PTHR34818">
    <property type="entry name" value="PROTEIN BLI-3"/>
    <property type="match status" value="1"/>
</dbReference>
<evidence type="ECO:0000313" key="3">
    <source>
        <dbReference type="Proteomes" id="UP001206126"/>
    </source>
</evidence>
<keyword evidence="3" id="KW-1185">Reference proteome</keyword>
<gene>
    <name evidence="2" type="ORF">NX774_00165</name>
</gene>
<evidence type="ECO:0000313" key="2">
    <source>
        <dbReference type="EMBL" id="MCS0806339.1"/>
    </source>
</evidence>
<dbReference type="SUPFAM" id="SSF50475">
    <property type="entry name" value="FMN-binding split barrel"/>
    <property type="match status" value="1"/>
</dbReference>
<dbReference type="InterPro" id="IPR012349">
    <property type="entry name" value="Split_barrel_FMN-bd"/>
</dbReference>
<dbReference type="Gene3D" id="2.30.110.10">
    <property type="entry name" value="Electron Transport, Fmn-binding Protein, Chain A"/>
    <property type="match status" value="1"/>
</dbReference>
<comment type="caution">
    <text evidence="2">The sequence shown here is derived from an EMBL/GenBank/DDBJ whole genome shotgun (WGS) entry which is preliminary data.</text>
</comment>
<dbReference type="PANTHER" id="PTHR34818:SF1">
    <property type="entry name" value="PROTEIN BLI-3"/>
    <property type="match status" value="1"/>
</dbReference>
<reference evidence="2 3" key="1">
    <citation type="submission" date="2022-08" db="EMBL/GenBank/DDBJ databases">
        <title>Reclassification of Massilia species as members of the genera Telluria, Duganella, Pseudoduganella, Mokoshia gen. nov. and Zemynaea gen. nov. using orthogonal and non-orthogonal genome-based approaches.</title>
        <authorList>
            <person name="Bowman J.P."/>
        </authorList>
    </citation>
    <scope>NUCLEOTIDE SEQUENCE [LARGE SCALE GENOMIC DNA]</scope>
    <source>
        <strain evidence="2 3">JCM 31605</strain>
    </source>
</reference>
<dbReference type="EMBL" id="JANUHB010000001">
    <property type="protein sequence ID" value="MCS0806339.1"/>
    <property type="molecule type" value="Genomic_DNA"/>
</dbReference>
<protein>
    <submittedName>
        <fullName evidence="2">Pyridoxamine 5'-phosphate oxidase family protein</fullName>
    </submittedName>
</protein>
<evidence type="ECO:0000259" key="1">
    <source>
        <dbReference type="Pfam" id="PF16242"/>
    </source>
</evidence>
<feature type="domain" description="General stress protein FMN-binding split barrel" evidence="1">
    <location>
        <begin position="10"/>
        <end position="156"/>
    </location>
</feature>
<sequence>MTTPTDSGHVAALADKLGPVRFAMFTTADQHGHLISHPMTLQLTDDSGGLWFYTATTAPLWENIAHNPEVNLSFARPDDMLFVSVSGRAERVVDRQRIRDLWNVGVQAWFPAGPDDEHLVLVRVDPHAAAYWDSKESKMVRLFEYAKAAFTGNRPDVEPGEHGTIPLD</sequence>
<accession>A0ABT2D4Z5</accession>
<dbReference type="InterPro" id="IPR052917">
    <property type="entry name" value="Stress-Dev_Protein"/>
</dbReference>
<name>A0ABT2D4Z5_9BURK</name>
<dbReference type="Proteomes" id="UP001206126">
    <property type="component" value="Unassembled WGS sequence"/>
</dbReference>
<dbReference type="InterPro" id="IPR038725">
    <property type="entry name" value="YdaG_split_barrel_FMN-bd"/>
</dbReference>
<dbReference type="RefSeq" id="WP_258820125.1">
    <property type="nucleotide sequence ID" value="NZ_JANUHB010000001.1"/>
</dbReference>
<proteinExistence type="predicted"/>